<dbReference type="EMBL" id="FOUB01000020">
    <property type="protein sequence ID" value="SFM26626.1"/>
    <property type="molecule type" value="Genomic_DNA"/>
</dbReference>
<evidence type="ECO:0000313" key="2">
    <source>
        <dbReference type="Proteomes" id="UP000183287"/>
    </source>
</evidence>
<proteinExistence type="predicted"/>
<sequence>MLDAVLDIYLPNIFMASAERTGAAIFKDELNLTKNKIVGLLSQLEKDKAQQITPAALFDAVYKRGYALPVDDNVRFVNRLQSLEDNTGKLISEHPDLLEDFKEIAGGFYTTTKDGNTYFIPAPLATQN</sequence>
<organism evidence="1 2">
    <name type="scientific">Nitrosomonas communis</name>
    <dbReference type="NCBI Taxonomy" id="44574"/>
    <lineage>
        <taxon>Bacteria</taxon>
        <taxon>Pseudomonadati</taxon>
        <taxon>Pseudomonadota</taxon>
        <taxon>Betaproteobacteria</taxon>
        <taxon>Nitrosomonadales</taxon>
        <taxon>Nitrosomonadaceae</taxon>
        <taxon>Nitrosomonas</taxon>
    </lineage>
</organism>
<name>A0A1I4PGG0_9PROT</name>
<dbReference type="Proteomes" id="UP000183287">
    <property type="component" value="Unassembled WGS sequence"/>
</dbReference>
<protein>
    <submittedName>
        <fullName evidence="1">Uncharacterized protein</fullName>
    </submittedName>
</protein>
<dbReference type="AlphaFoldDB" id="A0A1I4PGG0"/>
<reference evidence="2" key="1">
    <citation type="submission" date="2016-10" db="EMBL/GenBank/DDBJ databases">
        <authorList>
            <person name="Varghese N."/>
            <person name="Submissions S."/>
        </authorList>
    </citation>
    <scope>NUCLEOTIDE SEQUENCE [LARGE SCALE GENOMIC DNA]</scope>
    <source>
        <strain evidence="2">Nm44</strain>
    </source>
</reference>
<gene>
    <name evidence="1" type="ORF">SAMN05421863_102010</name>
</gene>
<evidence type="ECO:0000313" key="1">
    <source>
        <dbReference type="EMBL" id="SFM26626.1"/>
    </source>
</evidence>
<accession>A0A1I4PGG0</accession>
<keyword evidence="2" id="KW-1185">Reference proteome</keyword>